<dbReference type="Pfam" id="PF12282">
    <property type="entry name" value="GAF_PdtaS"/>
    <property type="match status" value="1"/>
</dbReference>
<evidence type="ECO:0000256" key="2">
    <source>
        <dbReference type="ARBA" id="ARBA00012438"/>
    </source>
</evidence>
<keyword evidence="4" id="KW-0808">Transferase</keyword>
<dbReference type="PROSITE" id="PS50109">
    <property type="entry name" value="HIS_KIN"/>
    <property type="match status" value="1"/>
</dbReference>
<comment type="caution">
    <text evidence="10">The sequence shown here is derived from an EMBL/GenBank/DDBJ whole genome shotgun (WGS) entry which is preliminary data.</text>
</comment>
<dbReference type="GO" id="GO:0004673">
    <property type="term" value="F:protein histidine kinase activity"/>
    <property type="evidence" value="ECO:0007669"/>
    <property type="project" value="UniProtKB-EC"/>
</dbReference>
<evidence type="ECO:0000256" key="7">
    <source>
        <dbReference type="ARBA" id="ARBA00022840"/>
    </source>
</evidence>
<dbReference type="GO" id="GO:0000160">
    <property type="term" value="P:phosphorelay signal transduction system"/>
    <property type="evidence" value="ECO:0007669"/>
    <property type="project" value="UniProtKB-KW"/>
</dbReference>
<dbReference type="Pfam" id="PF07568">
    <property type="entry name" value="HisKA_2"/>
    <property type="match status" value="1"/>
</dbReference>
<name>A0A9D1MPY3_9FIRM</name>
<dbReference type="PANTHER" id="PTHR41523:SF8">
    <property type="entry name" value="ETHYLENE RESPONSE SENSOR PROTEIN"/>
    <property type="match status" value="1"/>
</dbReference>
<dbReference type="EC" id="2.7.13.3" evidence="2"/>
<keyword evidence="5" id="KW-0547">Nucleotide-binding</keyword>
<dbReference type="InterPro" id="IPR038424">
    <property type="entry name" value="H_kinase_PdtaS_GAF_sf"/>
</dbReference>
<dbReference type="InterPro" id="IPR036890">
    <property type="entry name" value="HATPase_C_sf"/>
</dbReference>
<evidence type="ECO:0000256" key="4">
    <source>
        <dbReference type="ARBA" id="ARBA00022679"/>
    </source>
</evidence>
<feature type="domain" description="Histidine kinase" evidence="9">
    <location>
        <begin position="268"/>
        <end position="462"/>
    </location>
</feature>
<dbReference type="EMBL" id="DVNI01000065">
    <property type="protein sequence ID" value="HIU64247.1"/>
    <property type="molecule type" value="Genomic_DNA"/>
</dbReference>
<dbReference type="InterPro" id="IPR011495">
    <property type="entry name" value="Sig_transdc_His_kin_sub2_dim/P"/>
</dbReference>
<dbReference type="GO" id="GO:0005524">
    <property type="term" value="F:ATP binding"/>
    <property type="evidence" value="ECO:0007669"/>
    <property type="project" value="UniProtKB-KW"/>
</dbReference>
<dbReference type="InterPro" id="IPR005467">
    <property type="entry name" value="His_kinase_dom"/>
</dbReference>
<protein>
    <recommendedName>
        <fullName evidence="2">histidine kinase</fullName>
        <ecNumber evidence="2">2.7.13.3</ecNumber>
    </recommendedName>
</protein>
<evidence type="ECO:0000313" key="11">
    <source>
        <dbReference type="Proteomes" id="UP000824099"/>
    </source>
</evidence>
<keyword evidence="3" id="KW-0597">Phosphoprotein</keyword>
<comment type="catalytic activity">
    <reaction evidence="1">
        <text>ATP + protein L-histidine = ADP + protein N-phospho-L-histidine.</text>
        <dbReference type="EC" id="2.7.13.3"/>
    </reaction>
</comment>
<dbReference type="Pfam" id="PF02518">
    <property type="entry name" value="HATPase_c"/>
    <property type="match status" value="1"/>
</dbReference>
<keyword evidence="8" id="KW-0902">Two-component regulatory system</keyword>
<dbReference type="SUPFAM" id="SSF55874">
    <property type="entry name" value="ATPase domain of HSP90 chaperone/DNA topoisomerase II/histidine kinase"/>
    <property type="match status" value="1"/>
</dbReference>
<dbReference type="InterPro" id="IPR003594">
    <property type="entry name" value="HATPase_dom"/>
</dbReference>
<evidence type="ECO:0000256" key="8">
    <source>
        <dbReference type="ARBA" id="ARBA00023012"/>
    </source>
</evidence>
<dbReference type="Proteomes" id="UP000824099">
    <property type="component" value="Unassembled WGS sequence"/>
</dbReference>
<dbReference type="PANTHER" id="PTHR41523">
    <property type="entry name" value="TWO-COMPONENT SYSTEM SENSOR PROTEIN"/>
    <property type="match status" value="1"/>
</dbReference>
<evidence type="ECO:0000259" key="9">
    <source>
        <dbReference type="PROSITE" id="PS50109"/>
    </source>
</evidence>
<dbReference type="AlphaFoldDB" id="A0A9D1MPY3"/>
<reference evidence="10" key="1">
    <citation type="submission" date="2020-10" db="EMBL/GenBank/DDBJ databases">
        <authorList>
            <person name="Gilroy R."/>
        </authorList>
    </citation>
    <scope>NUCLEOTIDE SEQUENCE</scope>
    <source>
        <strain evidence="10">CHK160-1198</strain>
    </source>
</reference>
<evidence type="ECO:0000256" key="5">
    <source>
        <dbReference type="ARBA" id="ARBA00022741"/>
    </source>
</evidence>
<sequence>MTKSHLTKEQVNSLESCLAGANLAADIAHAHVYIYVRNKNPQFINVYGQALPLKAFTAPFINMIGRKLRLAEEPLVGRTLQSGIIVTGKREGALGRFAQIKIFPLLDFRRRCFAAVAFEKTTLDGNINDDIFIDYAMGLLVNFEPRFTNESLYRRLSPSDGVMIVDKDKVVRATSNTARHILTLLGVSNPLGLRTNSRQINWPLVGMVMKAGIAESKELHKQGFLISLRVLPLIPKPDGQGAIVIINDITELKQKEEALLVKGVVIKEIHHRVKNNLQMIASLLRMQVRRTEDVFSQGVLRDVIGRINSIALVHEALSQQDTDLVDAAELLKQIYTAVLNGMVMPDFELETSFKADKLSITSQQASALGLILNELLQNALEHGFKDCKRGKLQVSFTVQKDYYSLVVADDGVGLPEGFVPSESNNLGLKIIKTMTDSDLHGEFTMQVLEKGVKSTIYVPRKSDH</sequence>
<organism evidence="10 11">
    <name type="scientific">Candidatus Avacidaminococcus intestinavium</name>
    <dbReference type="NCBI Taxonomy" id="2840684"/>
    <lineage>
        <taxon>Bacteria</taxon>
        <taxon>Bacillati</taxon>
        <taxon>Bacillota</taxon>
        <taxon>Negativicutes</taxon>
        <taxon>Acidaminococcales</taxon>
        <taxon>Acidaminococcaceae</taxon>
        <taxon>Acidaminococcaceae incertae sedis</taxon>
        <taxon>Candidatus Avacidaminococcus</taxon>
    </lineage>
</organism>
<dbReference type="Gene3D" id="3.30.450.280">
    <property type="entry name" value="GAF domain"/>
    <property type="match status" value="1"/>
</dbReference>
<evidence type="ECO:0000256" key="6">
    <source>
        <dbReference type="ARBA" id="ARBA00022777"/>
    </source>
</evidence>
<gene>
    <name evidence="10" type="ORF">IAB06_04320</name>
</gene>
<evidence type="ECO:0000313" key="10">
    <source>
        <dbReference type="EMBL" id="HIU64247.1"/>
    </source>
</evidence>
<accession>A0A9D1MPY3</accession>
<evidence type="ECO:0000256" key="3">
    <source>
        <dbReference type="ARBA" id="ARBA00022553"/>
    </source>
</evidence>
<evidence type="ECO:0000256" key="1">
    <source>
        <dbReference type="ARBA" id="ARBA00000085"/>
    </source>
</evidence>
<reference evidence="10" key="2">
    <citation type="journal article" date="2021" name="PeerJ">
        <title>Extensive microbial diversity within the chicken gut microbiome revealed by metagenomics and culture.</title>
        <authorList>
            <person name="Gilroy R."/>
            <person name="Ravi A."/>
            <person name="Getino M."/>
            <person name="Pursley I."/>
            <person name="Horton D.L."/>
            <person name="Alikhan N.F."/>
            <person name="Baker D."/>
            <person name="Gharbi K."/>
            <person name="Hall N."/>
            <person name="Watson M."/>
            <person name="Adriaenssens E.M."/>
            <person name="Foster-Nyarko E."/>
            <person name="Jarju S."/>
            <person name="Secka A."/>
            <person name="Antonio M."/>
            <person name="Oren A."/>
            <person name="Chaudhuri R.R."/>
            <person name="La Ragione R."/>
            <person name="Hildebrand F."/>
            <person name="Pallen M.J."/>
        </authorList>
    </citation>
    <scope>NUCLEOTIDE SEQUENCE</scope>
    <source>
        <strain evidence="10">CHK160-1198</strain>
    </source>
</reference>
<keyword evidence="7" id="KW-0067">ATP-binding</keyword>
<dbReference type="InterPro" id="IPR022066">
    <property type="entry name" value="PdtaS_GAF"/>
</dbReference>
<dbReference type="Gene3D" id="3.30.565.10">
    <property type="entry name" value="Histidine kinase-like ATPase, C-terminal domain"/>
    <property type="match status" value="1"/>
</dbReference>
<keyword evidence="6 10" id="KW-0418">Kinase</keyword>
<proteinExistence type="predicted"/>
<dbReference type="Gene3D" id="3.30.450.20">
    <property type="entry name" value="PAS domain"/>
    <property type="match status" value="1"/>
</dbReference>